<evidence type="ECO:0000313" key="1">
    <source>
        <dbReference type="EMBL" id="KAI3770003.1"/>
    </source>
</evidence>
<organism evidence="1 2">
    <name type="scientific">Arctium lappa</name>
    <name type="common">Greater burdock</name>
    <name type="synonym">Lappa major</name>
    <dbReference type="NCBI Taxonomy" id="4217"/>
    <lineage>
        <taxon>Eukaryota</taxon>
        <taxon>Viridiplantae</taxon>
        <taxon>Streptophyta</taxon>
        <taxon>Embryophyta</taxon>
        <taxon>Tracheophyta</taxon>
        <taxon>Spermatophyta</taxon>
        <taxon>Magnoliopsida</taxon>
        <taxon>eudicotyledons</taxon>
        <taxon>Gunneridae</taxon>
        <taxon>Pentapetalae</taxon>
        <taxon>asterids</taxon>
        <taxon>campanulids</taxon>
        <taxon>Asterales</taxon>
        <taxon>Asteraceae</taxon>
        <taxon>Carduoideae</taxon>
        <taxon>Cardueae</taxon>
        <taxon>Arctiinae</taxon>
        <taxon>Arctium</taxon>
    </lineage>
</organism>
<reference evidence="2" key="1">
    <citation type="journal article" date="2022" name="Mol. Ecol. Resour.">
        <title>The genomes of chicory, endive, great burdock and yacon provide insights into Asteraceae palaeo-polyploidization history and plant inulin production.</title>
        <authorList>
            <person name="Fan W."/>
            <person name="Wang S."/>
            <person name="Wang H."/>
            <person name="Wang A."/>
            <person name="Jiang F."/>
            <person name="Liu H."/>
            <person name="Zhao H."/>
            <person name="Xu D."/>
            <person name="Zhang Y."/>
        </authorList>
    </citation>
    <scope>NUCLEOTIDE SEQUENCE [LARGE SCALE GENOMIC DNA]</scope>
    <source>
        <strain evidence="2">cv. Niubang</strain>
    </source>
</reference>
<keyword evidence="2" id="KW-1185">Reference proteome</keyword>
<sequence length="456" mass="52483">MKILTIFLLPCILLNLGDITHAQENEDSFDHYYATAKGKNTVKDWDENNLFSPFTKQEWRSYQEKKINEGRKTELSFKVTYANKTAVKGARLYIKQLTSDFHWGCGMTHRILNNEAYKNWFASKFTAADFHNELKWYYTEKIQGQENYTDPDAMLKFADENGIIVRGHTILWDDIKYQQKWVKALSPEKLLEAANKRVDSVVKRYKGRLIGWDVMNENLHHHFFEKRLDKNASAMFYNRVYNIDPNTTLYMNEFNTTEHVNDEDAPPNKYLRKLKEIQSYPGNGGMKMGIGLESHYGAEPIDLHYVRSSLSLLSQAGLPIWLTELDVKMDPALQNPTELQVIYLEEILRESFSHAAVKAIIIWTGASIDGCDVMCMTNEKLENTPVGDLIDRLMEEWRTGNIEVVADSNGCFEVSVFNGRYEVTVVDPVTNASTCVSFKVDKVSIPDKNIHLQILG</sequence>
<dbReference type="Proteomes" id="UP001055879">
    <property type="component" value="Linkage Group LG01"/>
</dbReference>
<reference evidence="1 2" key="2">
    <citation type="journal article" date="2022" name="Mol. Ecol. Resour.">
        <title>The genomes of chicory, endive, great burdock and yacon provide insights into Asteraceae paleo-polyploidization history and plant inulin production.</title>
        <authorList>
            <person name="Fan W."/>
            <person name="Wang S."/>
            <person name="Wang H."/>
            <person name="Wang A."/>
            <person name="Jiang F."/>
            <person name="Liu H."/>
            <person name="Zhao H."/>
            <person name="Xu D."/>
            <person name="Zhang Y."/>
        </authorList>
    </citation>
    <scope>NUCLEOTIDE SEQUENCE [LARGE SCALE GENOMIC DNA]</scope>
    <source>
        <strain evidence="2">cv. Niubang</strain>
    </source>
</reference>
<comment type="caution">
    <text evidence="1">The sequence shown here is derived from an EMBL/GenBank/DDBJ whole genome shotgun (WGS) entry which is preliminary data.</text>
</comment>
<dbReference type="EMBL" id="CM042047">
    <property type="protein sequence ID" value="KAI3770003.1"/>
    <property type="molecule type" value="Genomic_DNA"/>
</dbReference>
<evidence type="ECO:0000313" key="2">
    <source>
        <dbReference type="Proteomes" id="UP001055879"/>
    </source>
</evidence>
<gene>
    <name evidence="1" type="ORF">L6452_01121</name>
</gene>
<protein>
    <submittedName>
        <fullName evidence="1">Uncharacterized protein</fullName>
    </submittedName>
</protein>
<name>A0ACB9FF90_ARCLA</name>
<proteinExistence type="predicted"/>
<accession>A0ACB9FF90</accession>